<dbReference type="SUPFAM" id="SSF51735">
    <property type="entry name" value="NAD(P)-binding Rossmann-fold domains"/>
    <property type="match status" value="1"/>
</dbReference>
<comment type="catalytic activity">
    <reaction evidence="8">
        <text>S-nitrosoglutathione + NADH + H(+) = S-(hydroxysulfenamide)glutathione + NAD(+)</text>
        <dbReference type="Rhea" id="RHEA:78371"/>
        <dbReference type="ChEBI" id="CHEBI:15378"/>
        <dbReference type="ChEBI" id="CHEBI:57540"/>
        <dbReference type="ChEBI" id="CHEBI:57945"/>
        <dbReference type="ChEBI" id="CHEBI:145544"/>
        <dbReference type="ChEBI" id="CHEBI:229723"/>
    </reaction>
</comment>
<evidence type="ECO:0000256" key="7">
    <source>
        <dbReference type="ARBA" id="ARBA00047793"/>
    </source>
</evidence>
<keyword evidence="6 12" id="KW-0520">NAD</keyword>
<dbReference type="InterPro" id="IPR011032">
    <property type="entry name" value="GroES-like_sf"/>
</dbReference>
<feature type="domain" description="Alcohol dehydrogenase-like N-terminal" evidence="14">
    <location>
        <begin position="38"/>
        <end position="165"/>
    </location>
</feature>
<protein>
    <recommendedName>
        <fullName evidence="12">S-(hydroxymethyl)glutathione dehydrogenase</fullName>
        <ecNumber evidence="12">1.1.1.284</ecNumber>
    </recommendedName>
</protein>
<evidence type="ECO:0000259" key="13">
    <source>
        <dbReference type="Pfam" id="PF00107"/>
    </source>
</evidence>
<dbReference type="EMBL" id="BLAL01000073">
    <property type="protein sequence ID" value="GES83688.1"/>
    <property type="molecule type" value="Genomic_DNA"/>
</dbReference>
<comment type="cofactor">
    <cofactor evidence="1 12">
        <name>Zn(2+)</name>
        <dbReference type="ChEBI" id="CHEBI:29105"/>
    </cofactor>
</comment>
<dbReference type="InterPro" id="IPR036291">
    <property type="entry name" value="NAD(P)-bd_dom_sf"/>
</dbReference>
<evidence type="ECO:0000313" key="16">
    <source>
        <dbReference type="Proteomes" id="UP000615446"/>
    </source>
</evidence>
<dbReference type="InterPro" id="IPR013154">
    <property type="entry name" value="ADH-like_N"/>
</dbReference>
<name>A0A8H3QL27_9GLOM</name>
<dbReference type="Pfam" id="PF00107">
    <property type="entry name" value="ADH_zinc_N"/>
    <property type="match status" value="1"/>
</dbReference>
<evidence type="ECO:0000256" key="2">
    <source>
        <dbReference type="ARBA" id="ARBA00010902"/>
    </source>
</evidence>
<keyword evidence="3 12" id="KW-0479">Metal-binding</keyword>
<keyword evidence="4 12" id="KW-0862">Zinc</keyword>
<comment type="caution">
    <text evidence="15">The sequence shown here is derived from an EMBL/GenBank/DDBJ whole genome shotgun (WGS) entry which is preliminary data.</text>
</comment>
<sequence length="378" mass="40898">METQEILQGQVIKCKAAVAWSPTQPLSIEEVEVAPPKKGEVRVKILSTGVCHTDAFTLSGKDSENGWFPLILGHEGGGIVESVGEGVTSLQPGDHVIPLYVPECGHCKLCKSGRTNLCTTVLQGTGLMPDGTTRFTCKGKKLNHYMGCSTFSQYTVALETSLAKINPKAPLDKFCLLGCCITTGFGAAIKTANVRPESTVAVFGCGGVGLSVIQGAANCKASRIIAVDKNPKKFEYAKKLGATDFVNPDDYDKPIQQILVEMTDGGLDYTFECIGNPKVMRAALESCHRGWGESIVIGVVGEEINTTPLQLVHGRVWKGSAFGGIKGRSELPNLVEDFLEKKMEIDMYITHRYKLKDINKAFDVMHEGESIRAVINLE</sequence>
<dbReference type="Gene3D" id="3.90.180.10">
    <property type="entry name" value="Medium-chain alcohol dehydrogenases, catalytic domain"/>
    <property type="match status" value="1"/>
</dbReference>
<comment type="catalytic activity">
    <reaction evidence="7">
        <text>S-(hydroxymethyl)glutathione + NADP(+) = S-formylglutathione + NADPH + H(+)</text>
        <dbReference type="Rhea" id="RHEA:19981"/>
        <dbReference type="ChEBI" id="CHEBI:15378"/>
        <dbReference type="ChEBI" id="CHEBI:57688"/>
        <dbReference type="ChEBI" id="CHEBI:57783"/>
        <dbReference type="ChEBI" id="CHEBI:58349"/>
        <dbReference type="ChEBI" id="CHEBI:58758"/>
        <dbReference type="EC" id="1.1.1.284"/>
    </reaction>
</comment>
<proteinExistence type="inferred from homology"/>
<gene>
    <name evidence="15" type="ORF">RCL2_001084000</name>
</gene>
<dbReference type="GO" id="GO:0046294">
    <property type="term" value="P:formaldehyde catabolic process"/>
    <property type="evidence" value="ECO:0007669"/>
    <property type="project" value="InterPro"/>
</dbReference>
<dbReference type="EC" id="1.1.1.284" evidence="12"/>
<evidence type="ECO:0000256" key="10">
    <source>
        <dbReference type="ARBA" id="ARBA00049164"/>
    </source>
</evidence>
<dbReference type="NCBIfam" id="TIGR02818">
    <property type="entry name" value="adh_III_F_hyde"/>
    <property type="match status" value="1"/>
</dbReference>
<comment type="catalytic activity">
    <reaction evidence="11">
        <text>a primary alcohol + NAD(+) = an aldehyde + NADH + H(+)</text>
        <dbReference type="Rhea" id="RHEA:10736"/>
        <dbReference type="ChEBI" id="CHEBI:15378"/>
        <dbReference type="ChEBI" id="CHEBI:15734"/>
        <dbReference type="ChEBI" id="CHEBI:17478"/>
        <dbReference type="ChEBI" id="CHEBI:57540"/>
        <dbReference type="ChEBI" id="CHEBI:57945"/>
        <dbReference type="EC" id="1.1.1.1"/>
    </reaction>
</comment>
<dbReference type="Proteomes" id="UP000615446">
    <property type="component" value="Unassembled WGS sequence"/>
</dbReference>
<comment type="catalytic activity">
    <reaction evidence="9 12">
        <text>S-(hydroxymethyl)glutathione + NAD(+) = S-formylglutathione + NADH + H(+)</text>
        <dbReference type="Rhea" id="RHEA:19985"/>
        <dbReference type="ChEBI" id="CHEBI:15378"/>
        <dbReference type="ChEBI" id="CHEBI:57540"/>
        <dbReference type="ChEBI" id="CHEBI:57688"/>
        <dbReference type="ChEBI" id="CHEBI:57945"/>
        <dbReference type="ChEBI" id="CHEBI:58758"/>
        <dbReference type="EC" id="1.1.1.284"/>
    </reaction>
</comment>
<organism evidence="15 16">
    <name type="scientific">Rhizophagus clarus</name>
    <dbReference type="NCBI Taxonomy" id="94130"/>
    <lineage>
        <taxon>Eukaryota</taxon>
        <taxon>Fungi</taxon>
        <taxon>Fungi incertae sedis</taxon>
        <taxon>Mucoromycota</taxon>
        <taxon>Glomeromycotina</taxon>
        <taxon>Glomeromycetes</taxon>
        <taxon>Glomerales</taxon>
        <taxon>Glomeraceae</taxon>
        <taxon>Rhizophagus</taxon>
    </lineage>
</organism>
<evidence type="ECO:0000256" key="3">
    <source>
        <dbReference type="ARBA" id="ARBA00022723"/>
    </source>
</evidence>
<dbReference type="InterPro" id="IPR002328">
    <property type="entry name" value="ADH_Zn_CS"/>
</dbReference>
<dbReference type="PANTHER" id="PTHR43880:SF12">
    <property type="entry name" value="ALCOHOL DEHYDROGENASE CLASS-3"/>
    <property type="match status" value="1"/>
</dbReference>
<evidence type="ECO:0000256" key="5">
    <source>
        <dbReference type="ARBA" id="ARBA00023002"/>
    </source>
</evidence>
<comment type="similarity">
    <text evidence="2 12">Belongs to the zinc-containing alcohol dehydrogenase family. Class-III subfamily.</text>
</comment>
<dbReference type="FunFam" id="3.90.180.10:FF:000001">
    <property type="entry name" value="S-(hydroxymethyl)glutathione dehydrogenase"/>
    <property type="match status" value="1"/>
</dbReference>
<dbReference type="FunFam" id="3.40.50.720:FF:000003">
    <property type="entry name" value="S-(hydroxymethyl)glutathione dehydrogenase"/>
    <property type="match status" value="1"/>
</dbReference>
<evidence type="ECO:0000256" key="4">
    <source>
        <dbReference type="ARBA" id="ARBA00022833"/>
    </source>
</evidence>
<evidence type="ECO:0000256" key="11">
    <source>
        <dbReference type="ARBA" id="ARBA00049243"/>
    </source>
</evidence>
<dbReference type="AlphaFoldDB" id="A0A8H3QL27"/>
<evidence type="ECO:0000256" key="1">
    <source>
        <dbReference type="ARBA" id="ARBA00001947"/>
    </source>
</evidence>
<keyword evidence="5 12" id="KW-0560">Oxidoreductase</keyword>
<dbReference type="PROSITE" id="PS00059">
    <property type="entry name" value="ADH_ZINC"/>
    <property type="match status" value="1"/>
</dbReference>
<evidence type="ECO:0000256" key="8">
    <source>
        <dbReference type="ARBA" id="ARBA00047901"/>
    </source>
</evidence>
<dbReference type="OrthoDB" id="417550at2759"/>
<dbReference type="GO" id="GO:0051903">
    <property type="term" value="F:S-(hydroxymethyl)glutathione dehydrogenase [NAD(P)+] activity"/>
    <property type="evidence" value="ECO:0007669"/>
    <property type="project" value="UniProtKB-EC"/>
</dbReference>
<dbReference type="CDD" id="cd08300">
    <property type="entry name" value="alcohol_DH_class_III"/>
    <property type="match status" value="1"/>
</dbReference>
<reference evidence="15" key="1">
    <citation type="submission" date="2019-10" db="EMBL/GenBank/DDBJ databases">
        <title>Conservation and host-specific expression of non-tandemly repeated heterogenous ribosome RNA gene in arbuscular mycorrhizal fungi.</title>
        <authorList>
            <person name="Maeda T."/>
            <person name="Kobayashi Y."/>
            <person name="Nakagawa T."/>
            <person name="Ezawa T."/>
            <person name="Yamaguchi K."/>
            <person name="Bino T."/>
            <person name="Nishimoto Y."/>
            <person name="Shigenobu S."/>
            <person name="Kawaguchi M."/>
        </authorList>
    </citation>
    <scope>NUCLEOTIDE SEQUENCE</scope>
    <source>
        <strain evidence="15">HR1</strain>
    </source>
</reference>
<evidence type="ECO:0000313" key="15">
    <source>
        <dbReference type="EMBL" id="GES83688.1"/>
    </source>
</evidence>
<evidence type="ECO:0000256" key="9">
    <source>
        <dbReference type="ARBA" id="ARBA00048110"/>
    </source>
</evidence>
<evidence type="ECO:0000259" key="14">
    <source>
        <dbReference type="Pfam" id="PF08240"/>
    </source>
</evidence>
<dbReference type="Gene3D" id="3.40.50.720">
    <property type="entry name" value="NAD(P)-binding Rossmann-like Domain"/>
    <property type="match status" value="1"/>
</dbReference>
<dbReference type="PANTHER" id="PTHR43880">
    <property type="entry name" value="ALCOHOL DEHYDROGENASE"/>
    <property type="match status" value="1"/>
</dbReference>
<dbReference type="GO" id="GO:0008270">
    <property type="term" value="F:zinc ion binding"/>
    <property type="evidence" value="ECO:0007669"/>
    <property type="project" value="InterPro"/>
</dbReference>
<dbReference type="GO" id="GO:0005829">
    <property type="term" value="C:cytosol"/>
    <property type="evidence" value="ECO:0007669"/>
    <property type="project" value="TreeGrafter"/>
</dbReference>
<comment type="catalytic activity">
    <reaction evidence="10">
        <text>a secondary alcohol + NAD(+) = a ketone + NADH + H(+)</text>
        <dbReference type="Rhea" id="RHEA:10740"/>
        <dbReference type="ChEBI" id="CHEBI:15378"/>
        <dbReference type="ChEBI" id="CHEBI:17087"/>
        <dbReference type="ChEBI" id="CHEBI:35681"/>
        <dbReference type="ChEBI" id="CHEBI:57540"/>
        <dbReference type="ChEBI" id="CHEBI:57945"/>
        <dbReference type="EC" id="1.1.1.1"/>
    </reaction>
</comment>
<dbReference type="InterPro" id="IPR014183">
    <property type="entry name" value="ADH_3"/>
</dbReference>
<dbReference type="InterPro" id="IPR013149">
    <property type="entry name" value="ADH-like_C"/>
</dbReference>
<evidence type="ECO:0000256" key="12">
    <source>
        <dbReference type="RuleBase" id="RU362016"/>
    </source>
</evidence>
<dbReference type="Pfam" id="PF08240">
    <property type="entry name" value="ADH_N"/>
    <property type="match status" value="1"/>
</dbReference>
<accession>A0A8H3QL27</accession>
<dbReference type="SUPFAM" id="SSF50129">
    <property type="entry name" value="GroES-like"/>
    <property type="match status" value="2"/>
</dbReference>
<feature type="domain" description="Alcohol dehydrogenase-like C-terminal" evidence="13">
    <location>
        <begin position="207"/>
        <end position="336"/>
    </location>
</feature>
<dbReference type="GO" id="GO:0004022">
    <property type="term" value="F:alcohol dehydrogenase (NAD+) activity"/>
    <property type="evidence" value="ECO:0007669"/>
    <property type="project" value="UniProtKB-EC"/>
</dbReference>
<evidence type="ECO:0000256" key="6">
    <source>
        <dbReference type="ARBA" id="ARBA00023027"/>
    </source>
</evidence>